<dbReference type="PRINTS" id="PR00071">
    <property type="entry name" value="HMGCOARDTASE"/>
</dbReference>
<evidence type="ECO:0000256" key="1">
    <source>
        <dbReference type="ARBA" id="ARBA00007661"/>
    </source>
</evidence>
<sequence>MYESTSNTDSADQQVRIENFIGYTKVPVGVTPPLTIYGFHQKKRVKAPLATTEATLVASCSRGVKVFEVCGGISARAYEEQISRSPVFVLSSTKLTLEFADWIKEQFTELKKIAESTTNHGKLIKIQPYVFARSVHLELTYTTSDAAGQNIVTIATQKVCDELLTNKTLNSRFVFEKSFVEGNTTAEKKLSLMRSFTTRGVKVRSWGIVSKDACLKYLKVHPRDIYRLYIEAMQSSIRTSTLGMNINSTNILAAMYLSCGQDAGSIAESSWSQLSMDIDDDDNLHMSLYFPSLLVGTVGGGTQYSDQSKHLKMLDCLGVGRKMAFAETVASFCLALELSTIAAVSNNTFAKAHETLARL</sequence>
<dbReference type="PANTHER" id="PTHR10572">
    <property type="entry name" value="3-HYDROXY-3-METHYLGLUTARYL-COENZYME A REDUCTASE"/>
    <property type="match status" value="1"/>
</dbReference>
<dbReference type="InterPro" id="IPR009023">
    <property type="entry name" value="HMG_CoA_Rdtase_NAD(P)-bd_sf"/>
</dbReference>
<name>A0ABR2VM96_9FUNG</name>
<dbReference type="SUPFAM" id="SSF56542">
    <property type="entry name" value="Substrate-binding domain of HMG-CoA reductase"/>
    <property type="match status" value="1"/>
</dbReference>
<comment type="similarity">
    <text evidence="1">Belongs to the HMG-CoA reductase family.</text>
</comment>
<reference evidence="4 5" key="1">
    <citation type="submission" date="2023-04" db="EMBL/GenBank/DDBJ databases">
        <title>Genome of Basidiobolus ranarum AG-B5.</title>
        <authorList>
            <person name="Stajich J.E."/>
            <person name="Carter-House D."/>
            <person name="Gryganskyi A."/>
        </authorList>
    </citation>
    <scope>NUCLEOTIDE SEQUENCE [LARGE SCALE GENOMIC DNA]</scope>
    <source>
        <strain evidence="4 5">AG-B5</strain>
    </source>
</reference>
<evidence type="ECO:0000313" key="4">
    <source>
        <dbReference type="EMBL" id="KAK9674885.1"/>
    </source>
</evidence>
<protein>
    <recommendedName>
        <fullName evidence="2">hydroxymethylglutaryl-CoA reductase (NADPH)</fullName>
        <ecNumber evidence="2">1.1.1.34</ecNumber>
    </recommendedName>
</protein>
<dbReference type="Proteomes" id="UP001479436">
    <property type="component" value="Unassembled WGS sequence"/>
</dbReference>
<keyword evidence="3" id="KW-0560">Oxidoreductase</keyword>
<evidence type="ECO:0000256" key="3">
    <source>
        <dbReference type="ARBA" id="ARBA00023002"/>
    </source>
</evidence>
<accession>A0ABR2VM96</accession>
<dbReference type="PROSITE" id="PS50065">
    <property type="entry name" value="HMG_COA_REDUCTASE_4"/>
    <property type="match status" value="1"/>
</dbReference>
<dbReference type="Gene3D" id="3.30.70.420">
    <property type="entry name" value="Hydroxymethylglutaryl-CoA reductase, class I/II, NAD/NADP-binding domain"/>
    <property type="match status" value="1"/>
</dbReference>
<dbReference type="Gene3D" id="3.90.770.10">
    <property type="entry name" value="3-hydroxy-3-methylglutaryl-coenzyme A Reductase, Chain A, domain 2"/>
    <property type="match status" value="1"/>
</dbReference>
<keyword evidence="5" id="KW-1185">Reference proteome</keyword>
<dbReference type="InterPro" id="IPR023076">
    <property type="entry name" value="HMG_CoA_Rdtase_CS"/>
</dbReference>
<dbReference type="Pfam" id="PF00368">
    <property type="entry name" value="HMG-CoA_red"/>
    <property type="match status" value="1"/>
</dbReference>
<organism evidence="4 5">
    <name type="scientific">Basidiobolus ranarum</name>
    <dbReference type="NCBI Taxonomy" id="34480"/>
    <lineage>
        <taxon>Eukaryota</taxon>
        <taxon>Fungi</taxon>
        <taxon>Fungi incertae sedis</taxon>
        <taxon>Zoopagomycota</taxon>
        <taxon>Entomophthoromycotina</taxon>
        <taxon>Basidiobolomycetes</taxon>
        <taxon>Basidiobolales</taxon>
        <taxon>Basidiobolaceae</taxon>
        <taxon>Basidiobolus</taxon>
    </lineage>
</organism>
<proteinExistence type="inferred from homology"/>
<dbReference type="SUPFAM" id="SSF55035">
    <property type="entry name" value="NAD-binding domain of HMG-CoA reductase"/>
    <property type="match status" value="1"/>
</dbReference>
<dbReference type="InterPro" id="IPR009029">
    <property type="entry name" value="HMG_CoA_Rdtase_sub-bd_dom_sf"/>
</dbReference>
<evidence type="ECO:0000313" key="5">
    <source>
        <dbReference type="Proteomes" id="UP001479436"/>
    </source>
</evidence>
<dbReference type="InterPro" id="IPR023074">
    <property type="entry name" value="HMG_CoA_Rdtase_cat_sf"/>
</dbReference>
<dbReference type="EC" id="1.1.1.34" evidence="2"/>
<gene>
    <name evidence="4" type="ORF">K7432_016811</name>
</gene>
<comment type="caution">
    <text evidence="4">The sequence shown here is derived from an EMBL/GenBank/DDBJ whole genome shotgun (WGS) entry which is preliminary data.</text>
</comment>
<evidence type="ECO:0000256" key="2">
    <source>
        <dbReference type="ARBA" id="ARBA00012999"/>
    </source>
</evidence>
<dbReference type="EMBL" id="JASJQH010009919">
    <property type="protein sequence ID" value="KAK9674885.1"/>
    <property type="molecule type" value="Genomic_DNA"/>
</dbReference>
<dbReference type="PANTHER" id="PTHR10572:SF24">
    <property type="entry name" value="3-HYDROXY-3-METHYLGLUTARYL-COENZYME A REDUCTASE"/>
    <property type="match status" value="1"/>
</dbReference>
<dbReference type="InterPro" id="IPR002202">
    <property type="entry name" value="HMG_CoA_Rdtase"/>
</dbReference>
<dbReference type="PROSITE" id="PS00318">
    <property type="entry name" value="HMG_COA_REDUCTASE_2"/>
    <property type="match status" value="1"/>
</dbReference>